<dbReference type="Gene3D" id="3.20.20.70">
    <property type="entry name" value="Aldolase class I"/>
    <property type="match status" value="1"/>
</dbReference>
<dbReference type="GO" id="GO:0009636">
    <property type="term" value="P:response to toxic substance"/>
    <property type="evidence" value="ECO:0007669"/>
    <property type="project" value="UniProtKB-KW"/>
</dbReference>
<protein>
    <recommendedName>
        <fullName evidence="11">Nitronate monooxygenase</fullName>
    </recommendedName>
    <alternativeName>
        <fullName evidence="9">Propionate 3-nitronate monooxygenase</fullName>
    </alternativeName>
</protein>
<dbReference type="EMBL" id="WNWM01000002">
    <property type="protein sequence ID" value="MUI13446.1"/>
    <property type="molecule type" value="Genomic_DNA"/>
</dbReference>
<comment type="caution">
    <text evidence="12">The sequence shown here is derived from an EMBL/GenBank/DDBJ whole genome shotgun (WGS) entry which is preliminary data.</text>
</comment>
<keyword evidence="12" id="KW-0223">Dioxygenase</keyword>
<keyword evidence="6" id="KW-0547">Nucleotide-binding</keyword>
<evidence type="ECO:0000256" key="6">
    <source>
        <dbReference type="ARBA" id="ARBA00022741"/>
    </source>
</evidence>
<dbReference type="PANTHER" id="PTHR42747:SF3">
    <property type="entry name" value="NITRONATE MONOOXYGENASE-RELATED"/>
    <property type="match status" value="1"/>
</dbReference>
<evidence type="ECO:0000256" key="7">
    <source>
        <dbReference type="ARBA" id="ARBA00023002"/>
    </source>
</evidence>
<keyword evidence="8" id="KW-0503">Monooxygenase</keyword>
<dbReference type="SUPFAM" id="SSF51412">
    <property type="entry name" value="Inosine monophosphate dehydrogenase (IMPDH)"/>
    <property type="match status" value="1"/>
</dbReference>
<accession>A0A6I3XCN9</accession>
<dbReference type="AlphaFoldDB" id="A0A6I3XCN9"/>
<sequence>MTLQFPISSLFLHPIIQGPMAGGANTPALVAAVSNAGALGSLACSLLAPDAIRSQVAEIRQLTDRPFLLNFFIQEQPNPDRADIARAVELLKPVWSSLGWSELALPFKWCEDFSAQFATLLALKPAAASFTFGILSAGQVRQLHDAGIAVIGTVTHVDEAIAWQEVGADAVIASGIEAGGHRGTFIGDQRDATLDALALLKAVVAGVTIPVISAGNIMTGADVRERLDLGAAAVQMGTAFLVTDESGIHPAYKHRLQIAGSSSTRLTRAFSGRYARGLVNRFMQQMEEFEDEVPPYPVQNALTGPIRFEAAKRGDTELMSLWCGTGVGRARRMGAARLVETLVAEMRRE</sequence>
<dbReference type="PANTHER" id="PTHR42747">
    <property type="entry name" value="NITRONATE MONOOXYGENASE-RELATED"/>
    <property type="match status" value="1"/>
</dbReference>
<evidence type="ECO:0000256" key="2">
    <source>
        <dbReference type="ARBA" id="ARBA00009881"/>
    </source>
</evidence>
<dbReference type="Pfam" id="PF03060">
    <property type="entry name" value="NMO"/>
    <property type="match status" value="1"/>
</dbReference>
<keyword evidence="3" id="KW-0216">Detoxification</keyword>
<proteinExistence type="inferred from homology"/>
<reference evidence="12 13" key="1">
    <citation type="submission" date="2019-11" db="EMBL/GenBank/DDBJ databases">
        <title>Draft Genome Sequences of Six Type Strains of the Genus Massilia.</title>
        <authorList>
            <person name="Miess H."/>
            <person name="Frediansyah A."/>
            <person name="Goeker M."/>
            <person name="Gross H."/>
        </authorList>
    </citation>
    <scope>NUCLEOTIDE SEQUENCE [LARGE SCALE GENOMIC DNA]</scope>
    <source>
        <strain evidence="12 13">DSM 17513</strain>
    </source>
</reference>
<keyword evidence="7" id="KW-0560">Oxidoreductase</keyword>
<keyword evidence="5" id="KW-0288">FMN</keyword>
<evidence type="ECO:0000256" key="9">
    <source>
        <dbReference type="ARBA" id="ARBA00031155"/>
    </source>
</evidence>
<comment type="cofactor">
    <cofactor evidence="1">
        <name>FMN</name>
        <dbReference type="ChEBI" id="CHEBI:58210"/>
    </cofactor>
</comment>
<evidence type="ECO:0000256" key="10">
    <source>
        <dbReference type="ARBA" id="ARBA00049401"/>
    </source>
</evidence>
<evidence type="ECO:0000256" key="4">
    <source>
        <dbReference type="ARBA" id="ARBA00022630"/>
    </source>
</evidence>
<dbReference type="CDD" id="cd04730">
    <property type="entry name" value="NPD_like"/>
    <property type="match status" value="1"/>
</dbReference>
<dbReference type="InterPro" id="IPR004136">
    <property type="entry name" value="NMO"/>
</dbReference>
<evidence type="ECO:0000256" key="1">
    <source>
        <dbReference type="ARBA" id="ARBA00001917"/>
    </source>
</evidence>
<gene>
    <name evidence="12" type="ORF">GJV26_13380</name>
</gene>
<evidence type="ECO:0000313" key="13">
    <source>
        <dbReference type="Proteomes" id="UP000431684"/>
    </source>
</evidence>
<dbReference type="InterPro" id="IPR013785">
    <property type="entry name" value="Aldolase_TIM"/>
</dbReference>
<evidence type="ECO:0000313" key="12">
    <source>
        <dbReference type="EMBL" id="MUI13446.1"/>
    </source>
</evidence>
<dbReference type="FunFam" id="3.20.20.70:FF:000154">
    <property type="entry name" value="Probable nitronate monooxygenase"/>
    <property type="match status" value="1"/>
</dbReference>
<dbReference type="GO" id="GO:0018580">
    <property type="term" value="F:nitronate monooxygenase activity"/>
    <property type="evidence" value="ECO:0007669"/>
    <property type="project" value="InterPro"/>
</dbReference>
<evidence type="ECO:0000256" key="8">
    <source>
        <dbReference type="ARBA" id="ARBA00023033"/>
    </source>
</evidence>
<dbReference type="RefSeq" id="WP_155709238.1">
    <property type="nucleotide sequence ID" value="NZ_BMWU01000006.1"/>
</dbReference>
<keyword evidence="4" id="KW-0285">Flavoprotein</keyword>
<evidence type="ECO:0000256" key="3">
    <source>
        <dbReference type="ARBA" id="ARBA00022575"/>
    </source>
</evidence>
<dbReference type="Proteomes" id="UP000431684">
    <property type="component" value="Unassembled WGS sequence"/>
</dbReference>
<comment type="catalytic activity">
    <reaction evidence="10">
        <text>3 propionate 3-nitronate + 3 O2 + H2O = 3 3-oxopropanoate + 2 nitrate + nitrite + H2O2 + 3 H(+)</text>
        <dbReference type="Rhea" id="RHEA:57332"/>
        <dbReference type="ChEBI" id="CHEBI:15377"/>
        <dbReference type="ChEBI" id="CHEBI:15378"/>
        <dbReference type="ChEBI" id="CHEBI:15379"/>
        <dbReference type="ChEBI" id="CHEBI:16240"/>
        <dbReference type="ChEBI" id="CHEBI:16301"/>
        <dbReference type="ChEBI" id="CHEBI:17632"/>
        <dbReference type="ChEBI" id="CHEBI:33190"/>
        <dbReference type="ChEBI" id="CHEBI:136067"/>
    </reaction>
</comment>
<organism evidence="12 13">
    <name type="scientific">Pseudoduganella dura</name>
    <dbReference type="NCBI Taxonomy" id="321982"/>
    <lineage>
        <taxon>Bacteria</taxon>
        <taxon>Pseudomonadati</taxon>
        <taxon>Pseudomonadota</taxon>
        <taxon>Betaproteobacteria</taxon>
        <taxon>Burkholderiales</taxon>
        <taxon>Oxalobacteraceae</taxon>
        <taxon>Telluria group</taxon>
        <taxon>Pseudoduganella</taxon>
    </lineage>
</organism>
<name>A0A6I3XCN9_9BURK</name>
<evidence type="ECO:0000256" key="11">
    <source>
        <dbReference type="ARBA" id="ARBA00067136"/>
    </source>
</evidence>
<keyword evidence="13" id="KW-1185">Reference proteome</keyword>
<dbReference type="GO" id="GO:0051213">
    <property type="term" value="F:dioxygenase activity"/>
    <property type="evidence" value="ECO:0007669"/>
    <property type="project" value="UniProtKB-KW"/>
</dbReference>
<evidence type="ECO:0000256" key="5">
    <source>
        <dbReference type="ARBA" id="ARBA00022643"/>
    </source>
</evidence>
<comment type="similarity">
    <text evidence="2">Belongs to the nitronate monooxygenase family. NMO class I subfamily.</text>
</comment>
<dbReference type="OrthoDB" id="9778912at2"/>
<dbReference type="GO" id="GO:0000166">
    <property type="term" value="F:nucleotide binding"/>
    <property type="evidence" value="ECO:0007669"/>
    <property type="project" value="UniProtKB-KW"/>
</dbReference>